<feature type="transmembrane region" description="Helical" evidence="5">
    <location>
        <begin position="18"/>
        <end position="35"/>
    </location>
</feature>
<feature type="transmembrane region" description="Helical" evidence="5">
    <location>
        <begin position="77"/>
        <end position="94"/>
    </location>
</feature>
<feature type="transmembrane region" description="Helical" evidence="5">
    <location>
        <begin position="188"/>
        <end position="208"/>
    </location>
</feature>
<dbReference type="Pfam" id="PF00892">
    <property type="entry name" value="EamA"/>
    <property type="match status" value="1"/>
</dbReference>
<reference evidence="7 8" key="1">
    <citation type="submission" date="2016-10" db="EMBL/GenBank/DDBJ databases">
        <title>Comparative genome analysis of multiple Pseudomonas spp. focuses on biocontrol and plant growth promoting traits.</title>
        <authorList>
            <person name="Tao X.-Y."/>
            <person name="Taylor C.G."/>
        </authorList>
    </citation>
    <scope>NUCLEOTIDE SEQUENCE [LARGE SCALE GENOMIC DNA]</scope>
    <source>
        <strain evidence="7 8">29G9</strain>
    </source>
</reference>
<evidence type="ECO:0000256" key="5">
    <source>
        <dbReference type="SAM" id="Phobius"/>
    </source>
</evidence>
<dbReference type="AlphaFoldDB" id="A0A423ER79"/>
<evidence type="ECO:0000256" key="4">
    <source>
        <dbReference type="ARBA" id="ARBA00023136"/>
    </source>
</evidence>
<feature type="transmembrane region" description="Helical" evidence="5">
    <location>
        <begin position="289"/>
        <end position="306"/>
    </location>
</feature>
<dbReference type="PANTHER" id="PTHR22911:SF6">
    <property type="entry name" value="SOLUTE CARRIER FAMILY 35 MEMBER G1"/>
    <property type="match status" value="1"/>
</dbReference>
<keyword evidence="4 5" id="KW-0472">Membrane</keyword>
<accession>A0A423ER79</accession>
<evidence type="ECO:0000313" key="8">
    <source>
        <dbReference type="Proteomes" id="UP000284656"/>
    </source>
</evidence>
<evidence type="ECO:0000256" key="3">
    <source>
        <dbReference type="ARBA" id="ARBA00022989"/>
    </source>
</evidence>
<feature type="transmembrane region" description="Helical" evidence="5">
    <location>
        <begin position="47"/>
        <end position="65"/>
    </location>
</feature>
<feature type="transmembrane region" description="Helical" evidence="5">
    <location>
        <begin position="157"/>
        <end position="176"/>
    </location>
</feature>
<dbReference type="InterPro" id="IPR000620">
    <property type="entry name" value="EamA_dom"/>
</dbReference>
<feature type="transmembrane region" description="Helical" evidence="5">
    <location>
        <begin position="263"/>
        <end position="283"/>
    </location>
</feature>
<gene>
    <name evidence="7" type="ORF">BK648_23990</name>
</gene>
<evidence type="ECO:0000256" key="1">
    <source>
        <dbReference type="ARBA" id="ARBA00004141"/>
    </source>
</evidence>
<dbReference type="EMBL" id="MOAY01000081">
    <property type="protein sequence ID" value="ROM33835.1"/>
    <property type="molecule type" value="Genomic_DNA"/>
</dbReference>
<dbReference type="InterPro" id="IPR037185">
    <property type="entry name" value="EmrE-like"/>
</dbReference>
<feature type="transmembrane region" description="Helical" evidence="5">
    <location>
        <begin position="100"/>
        <end position="122"/>
    </location>
</feature>
<dbReference type="RefSeq" id="WP_123718220.1">
    <property type="nucleotide sequence ID" value="NZ_MOAY01000081.1"/>
</dbReference>
<dbReference type="PANTHER" id="PTHR22911">
    <property type="entry name" value="ACYL-MALONYL CONDENSING ENZYME-RELATED"/>
    <property type="match status" value="1"/>
</dbReference>
<feature type="domain" description="EamA" evidence="6">
    <location>
        <begin position="18"/>
        <end position="148"/>
    </location>
</feature>
<name>A0A423ER79_9PSED</name>
<proteinExistence type="predicted"/>
<comment type="subcellular location">
    <subcellularLocation>
        <location evidence="1">Membrane</location>
        <topology evidence="1">Multi-pass membrane protein</topology>
    </subcellularLocation>
</comment>
<comment type="caution">
    <text evidence="7">The sequence shown here is derived from an EMBL/GenBank/DDBJ whole genome shotgun (WGS) entry which is preliminary data.</text>
</comment>
<sequence length="313" mass="33540">MPATTTTAVTAAENRQSILIVVASVFLLSVSDALIKATSAETSMWQLYVIRSLLAIGMLAALLMYRRDTTQQWLLSPLWVGTRSLLLALMWVAFYSALPFISLTIAALAIYTTPLFIALFSAITLNEHVTPRKWLAILVGFVGVVVTLGPSQGDFNLWTLLPILAAIFYALAAVVTKGKCANEAPMHLALALNIVLLLMGVVGSIVVAQTGPHLPSNEGLRFLIGGWSPMTFGDWGVMVLLAVLMVLVSTGIARAYQIGETSVIGAFDYTYLIFAIAWGALLFNEVLNGRTAAGLALILISGFILLKKPTAAL</sequence>
<evidence type="ECO:0000256" key="2">
    <source>
        <dbReference type="ARBA" id="ARBA00022692"/>
    </source>
</evidence>
<keyword evidence="2 5" id="KW-0812">Transmembrane</keyword>
<evidence type="ECO:0000313" key="7">
    <source>
        <dbReference type="EMBL" id="ROM33835.1"/>
    </source>
</evidence>
<feature type="transmembrane region" description="Helical" evidence="5">
    <location>
        <begin position="235"/>
        <end position="256"/>
    </location>
</feature>
<evidence type="ECO:0000259" key="6">
    <source>
        <dbReference type="Pfam" id="PF00892"/>
    </source>
</evidence>
<organism evidence="7 8">
    <name type="scientific">Pseudomonas poae</name>
    <dbReference type="NCBI Taxonomy" id="200451"/>
    <lineage>
        <taxon>Bacteria</taxon>
        <taxon>Pseudomonadati</taxon>
        <taxon>Pseudomonadota</taxon>
        <taxon>Gammaproteobacteria</taxon>
        <taxon>Pseudomonadales</taxon>
        <taxon>Pseudomonadaceae</taxon>
        <taxon>Pseudomonas</taxon>
    </lineage>
</organism>
<feature type="transmembrane region" description="Helical" evidence="5">
    <location>
        <begin position="134"/>
        <end position="151"/>
    </location>
</feature>
<dbReference type="SUPFAM" id="SSF103481">
    <property type="entry name" value="Multidrug resistance efflux transporter EmrE"/>
    <property type="match status" value="2"/>
</dbReference>
<keyword evidence="3 5" id="KW-1133">Transmembrane helix</keyword>
<dbReference type="Proteomes" id="UP000284656">
    <property type="component" value="Unassembled WGS sequence"/>
</dbReference>
<protein>
    <recommendedName>
        <fullName evidence="6">EamA domain-containing protein</fullName>
    </recommendedName>
</protein>
<dbReference type="GO" id="GO:0016020">
    <property type="term" value="C:membrane"/>
    <property type="evidence" value="ECO:0007669"/>
    <property type="project" value="UniProtKB-SubCell"/>
</dbReference>